<dbReference type="Proteomes" id="UP000284835">
    <property type="component" value="Unassembled WGS sequence"/>
</dbReference>
<dbReference type="GO" id="GO:0003677">
    <property type="term" value="F:DNA binding"/>
    <property type="evidence" value="ECO:0007669"/>
    <property type="project" value="InterPro"/>
</dbReference>
<feature type="domain" description="Tyr recombinase" evidence="2">
    <location>
        <begin position="1"/>
        <end position="40"/>
    </location>
</feature>
<evidence type="ECO:0000313" key="4">
    <source>
        <dbReference type="EMBL" id="RHA10233.1"/>
    </source>
</evidence>
<protein>
    <submittedName>
        <fullName evidence="6">Integrase</fullName>
    </submittedName>
</protein>
<proteinExistence type="predicted"/>
<dbReference type="AlphaFoldDB" id="A0A396FGJ3"/>
<comment type="caution">
    <text evidence="6">The sequence shown here is derived from an EMBL/GenBank/DDBJ whole genome shotgun (WGS) entry which is preliminary data.</text>
</comment>
<dbReference type="InterPro" id="IPR013762">
    <property type="entry name" value="Integrase-like_cat_sf"/>
</dbReference>
<dbReference type="SUPFAM" id="SSF56349">
    <property type="entry name" value="DNA breaking-rejoining enzymes"/>
    <property type="match status" value="1"/>
</dbReference>
<evidence type="ECO:0000313" key="8">
    <source>
        <dbReference type="Proteomes" id="UP000284835"/>
    </source>
</evidence>
<dbReference type="Gene3D" id="1.10.443.10">
    <property type="entry name" value="Intergrase catalytic core"/>
    <property type="match status" value="1"/>
</dbReference>
<evidence type="ECO:0000259" key="2">
    <source>
        <dbReference type="PROSITE" id="PS51898"/>
    </source>
</evidence>
<name>A0A396FGJ3_9FIRM</name>
<evidence type="ECO:0000313" key="9">
    <source>
        <dbReference type="Proteomes" id="UP000285209"/>
    </source>
</evidence>
<dbReference type="EMBL" id="QSDV01000075">
    <property type="protein sequence ID" value="RGZ12665.1"/>
    <property type="molecule type" value="Genomic_DNA"/>
</dbReference>
<dbReference type="EMBL" id="QSJS01000021">
    <property type="protein sequence ID" value="RHD92102.1"/>
    <property type="molecule type" value="Genomic_DNA"/>
</dbReference>
<reference evidence="7 8" key="1">
    <citation type="submission" date="2018-08" db="EMBL/GenBank/DDBJ databases">
        <title>A genome reference for cultivated species of the human gut microbiota.</title>
        <authorList>
            <person name="Zou Y."/>
            <person name="Xue W."/>
            <person name="Luo G."/>
        </authorList>
    </citation>
    <scope>NUCLEOTIDE SEQUENCE [LARGE SCALE GENOMIC DNA]</scope>
    <source>
        <strain evidence="6 7">AF36-2BH</strain>
        <strain evidence="5 8">AM30-13AC</strain>
        <strain evidence="4 10">AM44-1AT</strain>
        <strain evidence="3 9">AM54-25XD</strain>
    </source>
</reference>
<dbReference type="EMBL" id="QRPB01000034">
    <property type="protein sequence ID" value="RHL75117.1"/>
    <property type="molecule type" value="Genomic_DNA"/>
</dbReference>
<keyword evidence="1" id="KW-0233">DNA recombination</keyword>
<dbReference type="Proteomes" id="UP000266698">
    <property type="component" value="Unassembled WGS sequence"/>
</dbReference>
<dbReference type="GO" id="GO:0006310">
    <property type="term" value="P:DNA recombination"/>
    <property type="evidence" value="ECO:0007669"/>
    <property type="project" value="UniProtKB-KW"/>
</dbReference>
<evidence type="ECO:0000313" key="7">
    <source>
        <dbReference type="Proteomes" id="UP000266698"/>
    </source>
</evidence>
<evidence type="ECO:0000313" key="10">
    <source>
        <dbReference type="Proteomes" id="UP000286341"/>
    </source>
</evidence>
<dbReference type="Proteomes" id="UP000285209">
    <property type="component" value="Unassembled WGS sequence"/>
</dbReference>
<sequence length="46" mass="5016">MAKSGMNPKTLQYLMGHSDIGVTLNTYTHLGAEDAKEELGKYAKMA</sequence>
<dbReference type="PROSITE" id="PS51898">
    <property type="entry name" value="TYR_RECOMBINASE"/>
    <property type="match status" value="1"/>
</dbReference>
<evidence type="ECO:0000313" key="5">
    <source>
        <dbReference type="EMBL" id="RHD92102.1"/>
    </source>
</evidence>
<evidence type="ECO:0000313" key="6">
    <source>
        <dbReference type="EMBL" id="RHL75117.1"/>
    </source>
</evidence>
<dbReference type="InterPro" id="IPR011010">
    <property type="entry name" value="DNA_brk_join_enz"/>
</dbReference>
<dbReference type="GO" id="GO:0015074">
    <property type="term" value="P:DNA integration"/>
    <property type="evidence" value="ECO:0007669"/>
    <property type="project" value="InterPro"/>
</dbReference>
<dbReference type="Proteomes" id="UP000286341">
    <property type="component" value="Unassembled WGS sequence"/>
</dbReference>
<organism evidence="6 7">
    <name type="scientific">Agathobacter rectalis</name>
    <dbReference type="NCBI Taxonomy" id="39491"/>
    <lineage>
        <taxon>Bacteria</taxon>
        <taxon>Bacillati</taxon>
        <taxon>Bacillota</taxon>
        <taxon>Clostridia</taxon>
        <taxon>Lachnospirales</taxon>
        <taxon>Lachnospiraceae</taxon>
        <taxon>Agathobacter</taxon>
    </lineage>
</organism>
<evidence type="ECO:0000256" key="1">
    <source>
        <dbReference type="ARBA" id="ARBA00023172"/>
    </source>
</evidence>
<dbReference type="EMBL" id="QSFB01000023">
    <property type="protein sequence ID" value="RHA10233.1"/>
    <property type="molecule type" value="Genomic_DNA"/>
</dbReference>
<evidence type="ECO:0000313" key="3">
    <source>
        <dbReference type="EMBL" id="RGZ12665.1"/>
    </source>
</evidence>
<dbReference type="InterPro" id="IPR002104">
    <property type="entry name" value="Integrase_catalytic"/>
</dbReference>
<gene>
    <name evidence="6" type="ORF">DW001_16285</name>
    <name evidence="5" type="ORF">DW775_13045</name>
    <name evidence="4" type="ORF">DW948_12780</name>
    <name evidence="3" type="ORF">DXA03_16015</name>
</gene>
<accession>A0A396FGJ3</accession>